<feature type="domain" description="R13L1/DRL21-like LRR repeat region" evidence="3">
    <location>
        <begin position="522"/>
        <end position="636"/>
    </location>
</feature>
<sequence>MEVAIDSARWVVDKALSPLSGGLLETWAASSELGVNIDAIKMELLCFRGILVNSRHTAKAVGKSLSCFHTDAYHGDPDNPRTEARQHVHMLSKCLPCYSCPLVHENDADDAVKSQKWWQKHCGACCCSPNPGRDRANEAPMHKFDRVGISTRMKHITEQLQPICAKVSVILNMEMLGSKSNTQDSTTSQRITISESVDPKLYGRNKMKDKIIRDITNGIYAEQDLSVLSLFGPGGIGKTTLVQYIYNNQEVHSHFQATIWVCVSFNFNVSMLIQQIKDQIPEVDGENGTAEDHIEQRLKSKRFLLILDDMWKCDGEDMWKRLLVPFRKSQAKDCSHERFREIPPDVRHLSIVMGGAEEDASINETFHGNVILIMKRFKVENLHTLMIFGCYYRSMANTFGDVFRKAKALRVLRLSTMYYPVDHILHNFSVLMHLRYLKLGSEYDKISPPRCISRFYKLIVLVLKDWKGSINLPVDMSNLARLRHFIVSHDETHSKICEVGKLQTLQELRRFEVNREKSGFEIKQLGHLIQLSGSLSICNLEKMQAKEADEVNLLSKNSLKKLTLEWDVQRSQKEPDKEQHILNVLRPHDNLQELCIRGHGGHSCPPWLGSKLSVKNLQSLHLDTVNWTVFPPLGEFWLPKEPGQEYLRSVQGKSFQNLKTLELVGLTKLEKWVHNDKFLLFSLLETFIIRDCPELVELPVSQYASQKFKQDVMIDLFPKMQEVRIADCPKLESLPLIPWTDTLLTVDMKNVGSSLEKLVYSTKSSSSKLLLEIKEDHHLECLDEMVAFHNLSKIHELEVSKSPPLMNKHLHWLTSLKTLKISESSITLPLLGGPDDEKDTLALERLEIKNCSANGKELTQFLLQLPKLSFFRMSSCQNVTSMGVMALLATAEPTSMPSSSTSSNETGSQLQIEEVGDEGGLLLFPKHLTISLRELRITMNPGLSLLASLPPENNSRPGGLHNLHSLQTLFIRGCPKLLSAYSSSSSYCFPFPSTLDSLRIEDVEDMHTFAPLSNLTSLTYLFVENCRKDLRGEGLWTFFTQGCLTRLCVYRSPNFFDNLVPHQQEELPAYCKIEMLRTDDIAGVLVTPICRLFSSSLNVLGLCSNKEIVSFTKEQEKALELITSLQDLCFFHNEKLQSLPADLRGLNNLRILEILRCSAIRSLPKNAFPNSLQKINVDRRCSEELQHHCIMLEGVTVNIDRPVNTNL</sequence>
<feature type="domain" description="NB-ARC" evidence="2">
    <location>
        <begin position="211"/>
        <end position="330"/>
    </location>
</feature>
<dbReference type="SUPFAM" id="SSF52058">
    <property type="entry name" value="L domain-like"/>
    <property type="match status" value="2"/>
</dbReference>
<dbReference type="KEGG" id="dosa:Os11g0263000"/>
<dbReference type="InterPro" id="IPR032675">
    <property type="entry name" value="LRR_dom_sf"/>
</dbReference>
<dbReference type="InterPro" id="IPR002182">
    <property type="entry name" value="NB-ARC"/>
</dbReference>
<reference evidence="4 5" key="1">
    <citation type="journal article" date="2005" name="Nature">
        <title>The map-based sequence of the rice genome.</title>
        <authorList>
            <consortium name="International rice genome sequencing project (IRGSP)"/>
            <person name="Matsumoto T."/>
            <person name="Wu J."/>
            <person name="Kanamori H."/>
            <person name="Katayose Y."/>
            <person name="Fujisawa M."/>
            <person name="Namiki N."/>
            <person name="Mizuno H."/>
            <person name="Yamamoto K."/>
            <person name="Antonio B.A."/>
            <person name="Baba T."/>
            <person name="Sakata K."/>
            <person name="Nagamura Y."/>
            <person name="Aoki H."/>
            <person name="Arikawa K."/>
            <person name="Arita K."/>
            <person name="Bito T."/>
            <person name="Chiden Y."/>
            <person name="Fujitsuka N."/>
            <person name="Fukunaka R."/>
            <person name="Hamada M."/>
            <person name="Harada C."/>
            <person name="Hayashi A."/>
            <person name="Hijishita S."/>
            <person name="Honda M."/>
            <person name="Hosokawa S."/>
            <person name="Ichikawa Y."/>
            <person name="Idonuma A."/>
            <person name="Iijima M."/>
            <person name="Ikeda M."/>
            <person name="Ikeno M."/>
            <person name="Ito K."/>
            <person name="Ito S."/>
            <person name="Ito T."/>
            <person name="Ito Y."/>
            <person name="Ito Y."/>
            <person name="Iwabuchi A."/>
            <person name="Kamiya K."/>
            <person name="Karasawa W."/>
            <person name="Kurita K."/>
            <person name="Katagiri S."/>
            <person name="Kikuta A."/>
            <person name="Kobayashi H."/>
            <person name="Kobayashi N."/>
            <person name="Machita K."/>
            <person name="Maehara T."/>
            <person name="Masukawa M."/>
            <person name="Mizubayashi T."/>
            <person name="Mukai Y."/>
            <person name="Nagasaki H."/>
            <person name="Nagata Y."/>
            <person name="Naito S."/>
            <person name="Nakashima M."/>
            <person name="Nakama Y."/>
            <person name="Nakamichi Y."/>
            <person name="Nakamura M."/>
            <person name="Meguro A."/>
            <person name="Negishi M."/>
            <person name="Ohta I."/>
            <person name="Ohta T."/>
            <person name="Okamoto M."/>
            <person name="Ono N."/>
            <person name="Saji S."/>
            <person name="Sakaguchi M."/>
            <person name="Sakai K."/>
            <person name="Shibata M."/>
            <person name="Shimokawa T."/>
            <person name="Song J."/>
            <person name="Takazaki Y."/>
            <person name="Terasawa K."/>
            <person name="Tsugane M."/>
            <person name="Tsuji K."/>
            <person name="Ueda S."/>
            <person name="Waki K."/>
            <person name="Yamagata H."/>
            <person name="Yamamoto M."/>
            <person name="Yamamoto S."/>
            <person name="Yamane H."/>
            <person name="Yoshiki S."/>
            <person name="Yoshihara R."/>
            <person name="Yukawa K."/>
            <person name="Zhong H."/>
            <person name="Yano M."/>
            <person name="Yuan Q."/>
            <person name="Ouyang S."/>
            <person name="Liu J."/>
            <person name="Jones K.M."/>
            <person name="Gansberger K."/>
            <person name="Moffat K."/>
            <person name="Hill J."/>
            <person name="Bera J."/>
            <person name="Fadrosh D."/>
            <person name="Jin S."/>
            <person name="Johri S."/>
            <person name="Kim M."/>
            <person name="Overton L."/>
            <person name="Reardon M."/>
            <person name="Tsitrin T."/>
            <person name="Vuong H."/>
            <person name="Weaver B."/>
            <person name="Ciecko A."/>
            <person name="Tallon L."/>
            <person name="Jackson J."/>
            <person name="Pai G."/>
            <person name="Aken S.V."/>
            <person name="Utterback T."/>
            <person name="Reidmuller S."/>
            <person name="Feldblyum T."/>
            <person name="Hsiao J."/>
            <person name="Zismann V."/>
            <person name="Iobst S."/>
            <person name="de Vazeille A.R."/>
            <person name="Buell C.R."/>
            <person name="Ying K."/>
            <person name="Li Y."/>
            <person name="Lu T."/>
            <person name="Huang Y."/>
            <person name="Zhao Q."/>
            <person name="Feng Q."/>
            <person name="Zhang L."/>
            <person name="Zhu J."/>
            <person name="Weng Q."/>
            <person name="Mu J."/>
            <person name="Lu Y."/>
            <person name="Fan D."/>
            <person name="Liu Y."/>
            <person name="Guan J."/>
            <person name="Zhang Y."/>
            <person name="Yu S."/>
            <person name="Liu X."/>
            <person name="Zhang Y."/>
            <person name="Hong G."/>
            <person name="Han B."/>
            <person name="Choisne N."/>
            <person name="Demange N."/>
            <person name="Orjeda G."/>
            <person name="Samain S."/>
            <person name="Cattolico L."/>
            <person name="Pelletier E."/>
            <person name="Couloux A."/>
            <person name="Segurens B."/>
            <person name="Wincker P."/>
            <person name="D'Hont A."/>
            <person name="Scarpelli C."/>
            <person name="Weissenbach J."/>
            <person name="Salanoubat M."/>
            <person name="Quetier F."/>
            <person name="Yu Y."/>
            <person name="Kim H.R."/>
            <person name="Rambo T."/>
            <person name="Currie J."/>
            <person name="Collura K."/>
            <person name="Luo M."/>
            <person name="Yang T."/>
            <person name="Ammiraju J.S.S."/>
            <person name="Engler F."/>
            <person name="Soderlund C."/>
            <person name="Wing R.A."/>
            <person name="Palmer L.E."/>
            <person name="de la Bastide M."/>
            <person name="Spiegel L."/>
            <person name="Nascimento L."/>
            <person name="Zutavern T."/>
            <person name="O'Shaughnessy A."/>
            <person name="Dike S."/>
            <person name="Dedhia N."/>
            <person name="Preston R."/>
            <person name="Balija V."/>
            <person name="McCombie W.R."/>
            <person name="Chow T."/>
            <person name="Chen H."/>
            <person name="Chung M."/>
            <person name="Chen C."/>
            <person name="Shaw J."/>
            <person name="Wu H."/>
            <person name="Hsiao K."/>
            <person name="Chao Y."/>
            <person name="Chu M."/>
            <person name="Cheng C."/>
            <person name="Hour A."/>
            <person name="Lee P."/>
            <person name="Lin S."/>
            <person name="Lin Y."/>
            <person name="Liou J."/>
            <person name="Liu S."/>
            <person name="Hsing Y."/>
            <person name="Raghuvanshi S."/>
            <person name="Mohanty A."/>
            <person name="Bharti A.K."/>
            <person name="Gaur A."/>
            <person name="Gupta V."/>
            <person name="Kumar D."/>
            <person name="Ravi V."/>
            <person name="Vij S."/>
            <person name="Kapur A."/>
            <person name="Khurana P."/>
            <person name="Khurana P."/>
            <person name="Khurana J.P."/>
            <person name="Tyagi A.K."/>
            <person name="Gaikwad K."/>
            <person name="Singh A."/>
            <person name="Dalal V."/>
            <person name="Srivastava S."/>
            <person name="Dixit A."/>
            <person name="Pal A.K."/>
            <person name="Ghazi I.A."/>
            <person name="Yadav M."/>
            <person name="Pandit A."/>
            <person name="Bhargava A."/>
            <person name="Sureshbabu K."/>
            <person name="Batra K."/>
            <person name="Sharma T.R."/>
            <person name="Mohapatra T."/>
            <person name="Singh N.K."/>
            <person name="Messing J."/>
            <person name="Nelson A.B."/>
            <person name="Fuks G."/>
            <person name="Kavchok S."/>
            <person name="Keizer G."/>
            <person name="Linton E."/>
            <person name="Llaca V."/>
            <person name="Song R."/>
            <person name="Tanyolac B."/>
            <person name="Young S."/>
            <person name="Ho-Il K."/>
            <person name="Hahn J.H."/>
            <person name="Sangsakoo G."/>
            <person name="Vanavichit A."/>
            <person name="de Mattos Luiz.A.T."/>
            <person name="Zimmer P.D."/>
            <person name="Malone G."/>
            <person name="Dellagostin O."/>
            <person name="de Oliveira A.C."/>
            <person name="Bevan M."/>
            <person name="Bancroft I."/>
            <person name="Minx P."/>
            <person name="Cordum H."/>
            <person name="Wilson R."/>
            <person name="Cheng Z."/>
            <person name="Jin W."/>
            <person name="Jiang J."/>
            <person name="Leong S.A."/>
            <person name="Iwama H."/>
            <person name="Gojobori T."/>
            <person name="Itoh T."/>
            <person name="Niimura Y."/>
            <person name="Fujii Y."/>
            <person name="Habara T."/>
            <person name="Sakai H."/>
            <person name="Sato Y."/>
            <person name="Wilson G."/>
            <person name="Kumar K."/>
            <person name="McCouch S."/>
            <person name="Juretic N."/>
            <person name="Hoen D."/>
            <person name="Wright S."/>
            <person name="Bruskiewich R."/>
            <person name="Bureau T."/>
            <person name="Miyao A."/>
            <person name="Hirochika H."/>
            <person name="Nishikawa T."/>
            <person name="Kadowaki K."/>
            <person name="Sugiura M."/>
            <person name="Burr B."/>
            <person name="Sasaki T."/>
        </authorList>
    </citation>
    <scope>NUCLEOTIDE SEQUENCE [LARGE SCALE GENOMIC DNA]</scope>
    <source>
        <strain evidence="5">cv. Nipponbare</strain>
    </source>
</reference>
<keyword evidence="1" id="KW-0433">Leucine-rich repeat</keyword>
<dbReference type="SUPFAM" id="SSF52540">
    <property type="entry name" value="P-loop containing nucleoside triphosphate hydrolases"/>
    <property type="match status" value="1"/>
</dbReference>
<evidence type="ECO:0000313" key="4">
    <source>
        <dbReference type="EMBL" id="BAH95198.1"/>
    </source>
</evidence>
<proteinExistence type="predicted"/>
<accession>C7J841</accession>
<evidence type="ECO:0000259" key="2">
    <source>
        <dbReference type="Pfam" id="PF00931"/>
    </source>
</evidence>
<dbReference type="PRINTS" id="PR00364">
    <property type="entry name" value="DISEASERSIST"/>
</dbReference>
<dbReference type="InterPro" id="IPR027417">
    <property type="entry name" value="P-loop_NTPase"/>
</dbReference>
<dbReference type="InterPro" id="IPR056789">
    <property type="entry name" value="LRR_R13L1-DRL21"/>
</dbReference>
<dbReference type="EMBL" id="AP008217">
    <property type="protein sequence ID" value="BAH95198.1"/>
    <property type="molecule type" value="Genomic_DNA"/>
</dbReference>
<dbReference type="Gene3D" id="3.80.10.10">
    <property type="entry name" value="Ribonuclease Inhibitor"/>
    <property type="match status" value="3"/>
</dbReference>
<gene>
    <name evidence="4" type="ordered locus">Os11g0263000</name>
</gene>
<dbReference type="Pfam" id="PF25019">
    <property type="entry name" value="LRR_R13L1-DRL21"/>
    <property type="match status" value="1"/>
</dbReference>
<name>C7J841_ORYSJ</name>
<evidence type="ECO:0000313" key="5">
    <source>
        <dbReference type="Proteomes" id="UP000000763"/>
    </source>
</evidence>
<dbReference type="Proteomes" id="UP000000763">
    <property type="component" value="Chromosome 11"/>
</dbReference>
<dbReference type="Gene3D" id="3.40.50.300">
    <property type="entry name" value="P-loop containing nucleotide triphosphate hydrolases"/>
    <property type="match status" value="1"/>
</dbReference>
<evidence type="ECO:0000259" key="3">
    <source>
        <dbReference type="Pfam" id="PF25019"/>
    </source>
</evidence>
<dbReference type="GO" id="GO:0043531">
    <property type="term" value="F:ADP binding"/>
    <property type="evidence" value="ECO:0007669"/>
    <property type="project" value="InterPro"/>
</dbReference>
<dbReference type="AlphaFoldDB" id="C7J841"/>
<evidence type="ECO:0000256" key="1">
    <source>
        <dbReference type="ARBA" id="ARBA00022614"/>
    </source>
</evidence>
<dbReference type="PANTHER" id="PTHR36766">
    <property type="entry name" value="PLANT BROAD-SPECTRUM MILDEW RESISTANCE PROTEIN RPW8"/>
    <property type="match status" value="1"/>
</dbReference>
<organism evidence="4 5">
    <name type="scientific">Oryza sativa subsp. japonica</name>
    <name type="common">Rice</name>
    <dbReference type="NCBI Taxonomy" id="39947"/>
    <lineage>
        <taxon>Eukaryota</taxon>
        <taxon>Viridiplantae</taxon>
        <taxon>Streptophyta</taxon>
        <taxon>Embryophyta</taxon>
        <taxon>Tracheophyta</taxon>
        <taxon>Spermatophyta</taxon>
        <taxon>Magnoliopsida</taxon>
        <taxon>Liliopsida</taxon>
        <taxon>Poales</taxon>
        <taxon>Poaceae</taxon>
        <taxon>BOP clade</taxon>
        <taxon>Oryzoideae</taxon>
        <taxon>Oryzeae</taxon>
        <taxon>Oryzinae</taxon>
        <taxon>Oryza</taxon>
        <taxon>Oryza sativa</taxon>
    </lineage>
</organism>
<dbReference type="PANTHER" id="PTHR36766:SF64">
    <property type="entry name" value="OS12G0206100 PROTEIN"/>
    <property type="match status" value="1"/>
</dbReference>
<protein>
    <submittedName>
        <fullName evidence="4">Os11g0263000 protein</fullName>
    </submittedName>
</protein>
<reference evidence="5" key="2">
    <citation type="journal article" date="2008" name="Nucleic Acids Res.">
        <title>The rice annotation project database (RAP-DB): 2008 update.</title>
        <authorList>
            <consortium name="The rice annotation project (RAP)"/>
        </authorList>
    </citation>
    <scope>GENOME REANNOTATION</scope>
    <source>
        <strain evidence="5">cv. Nipponbare</strain>
    </source>
</reference>
<dbReference type="Pfam" id="PF00931">
    <property type="entry name" value="NB-ARC"/>
    <property type="match status" value="1"/>
</dbReference>
<dbReference type="HOGENOM" id="CLU_000837_8_4_1"/>